<evidence type="ECO:0000313" key="4">
    <source>
        <dbReference type="Proteomes" id="UP000225706"/>
    </source>
</evidence>
<keyword evidence="1" id="KW-0175">Coiled coil</keyword>
<dbReference type="STRING" id="50429.A0A2B4RL24"/>
<dbReference type="SUPFAM" id="SSF53098">
    <property type="entry name" value="Ribonuclease H-like"/>
    <property type="match status" value="1"/>
</dbReference>
<dbReference type="GO" id="GO:0003676">
    <property type="term" value="F:nucleic acid binding"/>
    <property type="evidence" value="ECO:0007669"/>
    <property type="project" value="InterPro"/>
</dbReference>
<accession>A0A2B4RL24</accession>
<dbReference type="InterPro" id="IPR036397">
    <property type="entry name" value="RNaseH_sf"/>
</dbReference>
<comment type="caution">
    <text evidence="3">The sequence shown here is derived from an EMBL/GenBank/DDBJ whole genome shotgun (WGS) entry which is preliminary data.</text>
</comment>
<dbReference type="Proteomes" id="UP000225706">
    <property type="component" value="Unassembled WGS sequence"/>
</dbReference>
<dbReference type="Gene3D" id="3.30.420.10">
    <property type="entry name" value="Ribonuclease H-like superfamily/Ribonuclease H"/>
    <property type="match status" value="1"/>
</dbReference>
<reference evidence="4" key="1">
    <citation type="journal article" date="2017" name="bioRxiv">
        <title>Comparative analysis of the genomes of Stylophora pistillata and Acropora digitifera provides evidence for extensive differences between species of corals.</title>
        <authorList>
            <person name="Voolstra C.R."/>
            <person name="Li Y."/>
            <person name="Liew Y.J."/>
            <person name="Baumgarten S."/>
            <person name="Zoccola D."/>
            <person name="Flot J.-F."/>
            <person name="Tambutte S."/>
            <person name="Allemand D."/>
            <person name="Aranda M."/>
        </authorList>
    </citation>
    <scope>NUCLEOTIDE SEQUENCE [LARGE SCALE GENOMIC DNA]</scope>
</reference>
<dbReference type="AlphaFoldDB" id="A0A2B4RL24"/>
<dbReference type="GO" id="GO:0015074">
    <property type="term" value="P:DNA integration"/>
    <property type="evidence" value="ECO:0007669"/>
    <property type="project" value="InterPro"/>
</dbReference>
<dbReference type="EMBL" id="LSMT01000506">
    <property type="protein sequence ID" value="PFX16975.1"/>
    <property type="molecule type" value="Genomic_DNA"/>
</dbReference>
<dbReference type="OrthoDB" id="10061848at2759"/>
<name>A0A2B4RL24_STYPI</name>
<evidence type="ECO:0000256" key="1">
    <source>
        <dbReference type="SAM" id="Coils"/>
    </source>
</evidence>
<dbReference type="PANTHER" id="PTHR47331">
    <property type="entry name" value="PHD-TYPE DOMAIN-CONTAINING PROTEIN"/>
    <property type="match status" value="1"/>
</dbReference>
<feature type="domain" description="Integrase catalytic" evidence="2">
    <location>
        <begin position="34"/>
        <end position="239"/>
    </location>
</feature>
<dbReference type="PROSITE" id="PS50994">
    <property type="entry name" value="INTEGRASE"/>
    <property type="match status" value="1"/>
</dbReference>
<keyword evidence="4" id="KW-1185">Reference proteome</keyword>
<proteinExistence type="predicted"/>
<feature type="coiled-coil region" evidence="1">
    <location>
        <begin position="1"/>
        <end position="28"/>
    </location>
</feature>
<sequence length="293" mass="33390">MAKQVSEIAQYEAAMENKKIDIEMQNKKLLKREKGQNPGLEDLTKEKVRWPVAVLYSGICKEFRVRVLRRGREKVAEKRWGPIFVGMNSRAVHLEVARSFETDDFILLLMRLLNRRRGHVKELRSDNGSNFVGADREIKEAIDKIDNEKVGRELSQSGCKWVFHPAVASHMSGVWEILVKTVKRSLKAILGKYLINEEVLQTVFTEDERITNSRPLTRNSSNLNDDEPLTPSHFLNIRPTVNLPPEMVDDSDKFSESDCARHSYWLTIIGSVGSGSTSPHYKNVRSGTKPEGT</sequence>
<organism evidence="3 4">
    <name type="scientific">Stylophora pistillata</name>
    <name type="common">Smooth cauliflower coral</name>
    <dbReference type="NCBI Taxonomy" id="50429"/>
    <lineage>
        <taxon>Eukaryota</taxon>
        <taxon>Metazoa</taxon>
        <taxon>Cnidaria</taxon>
        <taxon>Anthozoa</taxon>
        <taxon>Hexacorallia</taxon>
        <taxon>Scleractinia</taxon>
        <taxon>Astrocoeniina</taxon>
        <taxon>Pocilloporidae</taxon>
        <taxon>Stylophora</taxon>
    </lineage>
</organism>
<dbReference type="InterPro" id="IPR001584">
    <property type="entry name" value="Integrase_cat-core"/>
</dbReference>
<evidence type="ECO:0000313" key="3">
    <source>
        <dbReference type="EMBL" id="PFX16975.1"/>
    </source>
</evidence>
<gene>
    <name evidence="3" type="ORF">AWC38_SpisGene18724</name>
</gene>
<dbReference type="InterPro" id="IPR012337">
    <property type="entry name" value="RNaseH-like_sf"/>
</dbReference>
<evidence type="ECO:0000259" key="2">
    <source>
        <dbReference type="PROSITE" id="PS50994"/>
    </source>
</evidence>
<dbReference type="PANTHER" id="PTHR47331:SF1">
    <property type="entry name" value="GAG-LIKE PROTEIN"/>
    <property type="match status" value="1"/>
</dbReference>
<protein>
    <recommendedName>
        <fullName evidence="2">Integrase catalytic domain-containing protein</fullName>
    </recommendedName>
</protein>